<dbReference type="Proteomes" id="UP000827549">
    <property type="component" value="Chromosome 1"/>
</dbReference>
<keyword evidence="3" id="KW-1185">Reference proteome</keyword>
<keyword evidence="1" id="KW-1133">Transmembrane helix</keyword>
<protein>
    <submittedName>
        <fullName evidence="2">Uncharacterized protein</fullName>
    </submittedName>
</protein>
<evidence type="ECO:0000256" key="1">
    <source>
        <dbReference type="SAM" id="Phobius"/>
    </source>
</evidence>
<gene>
    <name evidence="2" type="ORF">LOC62_01G000816</name>
</gene>
<reference evidence="2" key="1">
    <citation type="submission" date="2023-10" db="EMBL/GenBank/DDBJ databases">
        <authorList>
            <person name="Noh H."/>
        </authorList>
    </citation>
    <scope>NUCLEOTIDE SEQUENCE</scope>
    <source>
        <strain evidence="2">DUCC4014</strain>
    </source>
</reference>
<evidence type="ECO:0000313" key="3">
    <source>
        <dbReference type="Proteomes" id="UP000827549"/>
    </source>
</evidence>
<evidence type="ECO:0000313" key="2">
    <source>
        <dbReference type="EMBL" id="WOO77224.1"/>
    </source>
</evidence>
<name>A0AAF0Y325_9TREE</name>
<proteinExistence type="predicted"/>
<organism evidence="2 3">
    <name type="scientific">Vanrija pseudolonga</name>
    <dbReference type="NCBI Taxonomy" id="143232"/>
    <lineage>
        <taxon>Eukaryota</taxon>
        <taxon>Fungi</taxon>
        <taxon>Dikarya</taxon>
        <taxon>Basidiomycota</taxon>
        <taxon>Agaricomycotina</taxon>
        <taxon>Tremellomycetes</taxon>
        <taxon>Trichosporonales</taxon>
        <taxon>Trichosporonaceae</taxon>
        <taxon>Vanrija</taxon>
    </lineage>
</organism>
<dbReference type="AlphaFoldDB" id="A0AAF0Y325"/>
<keyword evidence="1" id="KW-0472">Membrane</keyword>
<accession>A0AAF0Y325</accession>
<dbReference type="EMBL" id="CP086714">
    <property type="protein sequence ID" value="WOO77224.1"/>
    <property type="molecule type" value="Genomic_DNA"/>
</dbReference>
<keyword evidence="1" id="KW-0812">Transmembrane</keyword>
<dbReference type="RefSeq" id="XP_062623256.1">
    <property type="nucleotide sequence ID" value="XM_062767272.1"/>
</dbReference>
<sequence>MASMTNWNATLVPGQIVCTATPSNVSDACCASLHGAQGTGTGFSPDDINGVKVNDTRPPIHTCVLSAKSNATKDLNNAANGWFICVQHADPMGPTIDCNFQRRNSGSPRTIALGLGLLVWAVAGAVLAA</sequence>
<dbReference type="GeneID" id="87804074"/>
<feature type="transmembrane region" description="Helical" evidence="1">
    <location>
        <begin position="110"/>
        <end position="128"/>
    </location>
</feature>